<feature type="transmembrane region" description="Helical" evidence="7">
    <location>
        <begin position="36"/>
        <end position="60"/>
    </location>
</feature>
<proteinExistence type="inferred from homology"/>
<keyword evidence="10" id="KW-1185">Reference proteome</keyword>
<dbReference type="GO" id="GO:0004222">
    <property type="term" value="F:metalloendopeptidase activity"/>
    <property type="evidence" value="ECO:0007669"/>
    <property type="project" value="InterPro"/>
</dbReference>
<dbReference type="InterPro" id="IPR001915">
    <property type="entry name" value="Peptidase_M48"/>
</dbReference>
<feature type="transmembrane region" description="Helical" evidence="7">
    <location>
        <begin position="6"/>
        <end position="24"/>
    </location>
</feature>
<dbReference type="Pfam" id="PF01435">
    <property type="entry name" value="Peptidase_M48"/>
    <property type="match status" value="1"/>
</dbReference>
<comment type="similarity">
    <text evidence="6">Belongs to the peptidase M48 family.</text>
</comment>
<keyword evidence="7" id="KW-0812">Transmembrane</keyword>
<evidence type="ECO:0000259" key="8">
    <source>
        <dbReference type="Pfam" id="PF01435"/>
    </source>
</evidence>
<evidence type="ECO:0000313" key="9">
    <source>
        <dbReference type="EMBL" id="GGM40364.1"/>
    </source>
</evidence>
<dbReference type="PANTHER" id="PTHR34978:SF3">
    <property type="entry name" value="SLR0241 PROTEIN"/>
    <property type="match status" value="1"/>
</dbReference>
<keyword evidence="7" id="KW-1133">Transmembrane helix</keyword>
<dbReference type="EMBL" id="BMPI01000023">
    <property type="protein sequence ID" value="GGM40364.1"/>
    <property type="molecule type" value="Genomic_DNA"/>
</dbReference>
<feature type="transmembrane region" description="Helical" evidence="7">
    <location>
        <begin position="85"/>
        <end position="102"/>
    </location>
</feature>
<feature type="transmembrane region" description="Helical" evidence="7">
    <location>
        <begin position="269"/>
        <end position="290"/>
    </location>
</feature>
<organism evidence="9 10">
    <name type="scientific">Dactylosporangium sucinum</name>
    <dbReference type="NCBI Taxonomy" id="1424081"/>
    <lineage>
        <taxon>Bacteria</taxon>
        <taxon>Bacillati</taxon>
        <taxon>Actinomycetota</taxon>
        <taxon>Actinomycetes</taxon>
        <taxon>Micromonosporales</taxon>
        <taxon>Micromonosporaceae</taxon>
        <taxon>Dactylosporangium</taxon>
    </lineage>
</organism>
<dbReference type="CDD" id="cd07326">
    <property type="entry name" value="M56_BlaR1_MecR1_like"/>
    <property type="match status" value="1"/>
</dbReference>
<keyword evidence="3 6" id="KW-0378">Hydrolase</keyword>
<dbReference type="Gene3D" id="3.30.2010.10">
    <property type="entry name" value="Metalloproteases ('zincins'), catalytic domain"/>
    <property type="match status" value="1"/>
</dbReference>
<gene>
    <name evidence="9" type="ORF">GCM10007977_047180</name>
</gene>
<dbReference type="AlphaFoldDB" id="A0A917TWK5"/>
<evidence type="ECO:0000256" key="2">
    <source>
        <dbReference type="ARBA" id="ARBA00022723"/>
    </source>
</evidence>
<keyword evidence="5 6" id="KW-0482">Metalloprotease</keyword>
<name>A0A917TWK5_9ACTN</name>
<dbReference type="InterPro" id="IPR052173">
    <property type="entry name" value="Beta-lactam_resp_regulator"/>
</dbReference>
<dbReference type="Proteomes" id="UP000642070">
    <property type="component" value="Unassembled WGS sequence"/>
</dbReference>
<evidence type="ECO:0000256" key="4">
    <source>
        <dbReference type="ARBA" id="ARBA00022833"/>
    </source>
</evidence>
<accession>A0A917TWK5</accession>
<keyword evidence="2" id="KW-0479">Metal-binding</keyword>
<keyword evidence="1 6" id="KW-0645">Protease</keyword>
<dbReference type="GO" id="GO:0006508">
    <property type="term" value="P:proteolysis"/>
    <property type="evidence" value="ECO:0007669"/>
    <property type="project" value="UniProtKB-KW"/>
</dbReference>
<evidence type="ECO:0000256" key="7">
    <source>
        <dbReference type="SAM" id="Phobius"/>
    </source>
</evidence>
<evidence type="ECO:0000256" key="6">
    <source>
        <dbReference type="RuleBase" id="RU003983"/>
    </source>
</evidence>
<dbReference type="PANTHER" id="PTHR34978">
    <property type="entry name" value="POSSIBLE SENSOR-TRANSDUCER PROTEIN BLAR"/>
    <property type="match status" value="1"/>
</dbReference>
<evidence type="ECO:0000313" key="10">
    <source>
        <dbReference type="Proteomes" id="UP000642070"/>
    </source>
</evidence>
<keyword evidence="7" id="KW-0472">Membrane</keyword>
<dbReference type="RefSeq" id="WP_190252085.1">
    <property type="nucleotide sequence ID" value="NZ_BMPI01000023.1"/>
</dbReference>
<comment type="caution">
    <text evidence="9">The sequence shown here is derived from an EMBL/GenBank/DDBJ whole genome shotgun (WGS) entry which is preliminary data.</text>
</comment>
<keyword evidence="4 6" id="KW-0862">Zinc</keyword>
<feature type="domain" description="Peptidase M48" evidence="8">
    <location>
        <begin position="111"/>
        <end position="186"/>
    </location>
</feature>
<dbReference type="GO" id="GO:0046872">
    <property type="term" value="F:metal ion binding"/>
    <property type="evidence" value="ECO:0007669"/>
    <property type="project" value="UniProtKB-KW"/>
</dbReference>
<protein>
    <submittedName>
        <fullName evidence="9">Membrane protein</fullName>
    </submittedName>
</protein>
<comment type="cofactor">
    <cofactor evidence="6">
        <name>Zn(2+)</name>
        <dbReference type="ChEBI" id="CHEBI:29105"/>
    </cofactor>
    <text evidence="6">Binds 1 zinc ion per subunit.</text>
</comment>
<evidence type="ECO:0000256" key="1">
    <source>
        <dbReference type="ARBA" id="ARBA00022670"/>
    </source>
</evidence>
<evidence type="ECO:0000256" key="3">
    <source>
        <dbReference type="ARBA" id="ARBA00022801"/>
    </source>
</evidence>
<reference evidence="9" key="1">
    <citation type="journal article" date="2014" name="Int. J. Syst. Evol. Microbiol.">
        <title>Complete genome sequence of Corynebacterium casei LMG S-19264T (=DSM 44701T), isolated from a smear-ripened cheese.</title>
        <authorList>
            <consortium name="US DOE Joint Genome Institute (JGI-PGF)"/>
            <person name="Walter F."/>
            <person name="Albersmeier A."/>
            <person name="Kalinowski J."/>
            <person name="Ruckert C."/>
        </authorList>
    </citation>
    <scope>NUCLEOTIDE SEQUENCE</scope>
    <source>
        <strain evidence="9">JCM 19831</strain>
    </source>
</reference>
<evidence type="ECO:0000256" key="5">
    <source>
        <dbReference type="ARBA" id="ARBA00023049"/>
    </source>
</evidence>
<sequence>MFDHFVWSVLVVPPLVVVAVRLLADRLPPGRAAAVIAWSAAVTATASTANLALFTVAALAEVPAVAAVLGWSPAVVAHDTASVPWVPWVSLAMLAAVTAAAGRRWRGHLRILRLAAAGGPAQRPLVLVPDETADAFAVPGGHGRRGHVVVTTGMRELLTDPQFEALLAHERAHLAGRHHRLVLLANLAGAAHPALWWVRRHVAYLVERAADEDAAAHVGNRRTVAHAIGTAALATSGGRPRGLHAALPAGVVPRRVALLLHPRPAAGRMALLAALALIPALALASVVWTGEATVDLVELLIAAAR</sequence>
<reference evidence="9" key="2">
    <citation type="submission" date="2020-09" db="EMBL/GenBank/DDBJ databases">
        <authorList>
            <person name="Sun Q."/>
            <person name="Ohkuma M."/>
        </authorList>
    </citation>
    <scope>NUCLEOTIDE SEQUENCE</scope>
    <source>
        <strain evidence="9">JCM 19831</strain>
    </source>
</reference>